<dbReference type="RefSeq" id="WP_017824743.1">
    <property type="nucleotide sequence ID" value="NZ_KB403092.1"/>
</dbReference>
<keyword evidence="2" id="KW-1185">Reference proteome</keyword>
<proteinExistence type="predicted"/>
<protein>
    <submittedName>
        <fullName evidence="1">Uncharacterized protein</fullName>
    </submittedName>
</protein>
<evidence type="ECO:0000313" key="2">
    <source>
        <dbReference type="Proteomes" id="UP000019754"/>
    </source>
</evidence>
<dbReference type="EMBL" id="AORC01000013">
    <property type="protein sequence ID" value="EYT48643.1"/>
    <property type="molecule type" value="Genomic_DNA"/>
</dbReference>
<organism evidence="1 2">
    <name type="scientific">Brachybacterium muris UCD-AY4</name>
    <dbReference type="NCBI Taxonomy" id="1249481"/>
    <lineage>
        <taxon>Bacteria</taxon>
        <taxon>Bacillati</taxon>
        <taxon>Actinomycetota</taxon>
        <taxon>Actinomycetes</taxon>
        <taxon>Micrococcales</taxon>
        <taxon>Dermabacteraceae</taxon>
        <taxon>Brachybacterium</taxon>
    </lineage>
</organism>
<dbReference type="HOGENOM" id="CLU_1544686_0_0_11"/>
<dbReference type="OrthoDB" id="4793849at2"/>
<dbReference type="STRING" id="1249481.D641_0110530"/>
<name>A0A022KZ77_9MICO</name>
<comment type="caution">
    <text evidence="1">The sequence shown here is derived from an EMBL/GenBank/DDBJ whole genome shotgun (WGS) entry which is preliminary data.</text>
</comment>
<reference evidence="1 2" key="1">
    <citation type="journal article" date="2013" name="Genome Announc.">
        <title>Draft genome sequence of an Actinobacterium, Brachybacterium muris strain UCD-AY4.</title>
        <authorList>
            <person name="Lo J.R."/>
            <person name="Lang J.M."/>
            <person name="Darling A.E."/>
            <person name="Eisen J.A."/>
            <person name="Coil D.A."/>
        </authorList>
    </citation>
    <scope>NUCLEOTIDE SEQUENCE [LARGE SCALE GENOMIC DNA]</scope>
    <source>
        <strain evidence="1 2">UCD-AY4</strain>
    </source>
</reference>
<dbReference type="AlphaFoldDB" id="A0A022KZ77"/>
<accession>A0A022KZ77</accession>
<evidence type="ECO:0000313" key="1">
    <source>
        <dbReference type="EMBL" id="EYT48643.1"/>
    </source>
</evidence>
<gene>
    <name evidence="1" type="ORF">D641_0110530</name>
</gene>
<sequence>MTEPQETLSAMERQGQLLQDLARVLLTSVDLTEQWQKLTAAFIPDGEGWAGRIVVTDLDGSTNGGDARFATDSQVTLLLDAMQQASAEQAAARAGSEQASPQVGGPFVSLRLDAERTGEDRARIALSSDLNYDRDPGSFDGVGGVDAQVAQRFVDRFGADAAPAWMRDLLSGR</sequence>
<dbReference type="Proteomes" id="UP000019754">
    <property type="component" value="Unassembled WGS sequence"/>
</dbReference>